<evidence type="ECO:0000313" key="3">
    <source>
        <dbReference type="Proteomes" id="UP000199666"/>
    </source>
</evidence>
<keyword evidence="3" id="KW-1185">Reference proteome</keyword>
<dbReference type="Proteomes" id="UP000199666">
    <property type="component" value="Unassembled WGS sequence"/>
</dbReference>
<dbReference type="AlphaFoldDB" id="A0A1I2WY99"/>
<dbReference type="EMBL" id="FOPP01000004">
    <property type="protein sequence ID" value="SFH05609.1"/>
    <property type="molecule type" value="Genomic_DNA"/>
</dbReference>
<dbReference type="Pfam" id="PF10546">
    <property type="entry name" value="P63C"/>
    <property type="match status" value="1"/>
</dbReference>
<dbReference type="STRING" id="414048.SAMN04489864_104331"/>
<dbReference type="OrthoDB" id="980305at2"/>
<evidence type="ECO:0000313" key="2">
    <source>
        <dbReference type="EMBL" id="SFH05609.1"/>
    </source>
</evidence>
<proteinExistence type="predicted"/>
<feature type="domain" description="Bacteriophage Mx8 p63 C-terminal" evidence="1">
    <location>
        <begin position="64"/>
        <end position="152"/>
    </location>
</feature>
<organism evidence="2 3">
    <name type="scientific">Pedobacter insulae</name>
    <dbReference type="NCBI Taxonomy" id="414048"/>
    <lineage>
        <taxon>Bacteria</taxon>
        <taxon>Pseudomonadati</taxon>
        <taxon>Bacteroidota</taxon>
        <taxon>Sphingobacteriia</taxon>
        <taxon>Sphingobacteriales</taxon>
        <taxon>Sphingobacteriaceae</taxon>
        <taxon>Pedobacter</taxon>
    </lineage>
</organism>
<protein>
    <submittedName>
        <fullName evidence="2">P63C domain-containing protein</fullName>
    </submittedName>
</protein>
<gene>
    <name evidence="2" type="ORF">SAMN04489864_104331</name>
</gene>
<accession>A0A1I2WY99</accession>
<dbReference type="RefSeq" id="WP_090993264.1">
    <property type="nucleotide sequence ID" value="NZ_FOPP01000004.1"/>
</dbReference>
<sequence length="196" mass="23374">MEDNLKNVQQDADKIELKKLREKDEQGMLFFNTEALLPRPSLKQDLEKHQLQNGLEFTIREVKDLISDMARDYEPMFPNRIPFFKLMYQLLKWDNLNPNSFIKPPVVAIYIKKYIYARFDKDILPTLLKKDNPFVNGYIKKFKLFQFLNDDGLLLLESYIKEAIEVMKDSNDWYDFELKYTAKYKLSVQLKIVASN</sequence>
<dbReference type="InterPro" id="IPR018874">
    <property type="entry name" value="Phage_Mx8_p63_C"/>
</dbReference>
<name>A0A1I2WY99_9SPHI</name>
<reference evidence="2 3" key="1">
    <citation type="submission" date="2016-10" db="EMBL/GenBank/DDBJ databases">
        <authorList>
            <person name="de Groot N.N."/>
        </authorList>
    </citation>
    <scope>NUCLEOTIDE SEQUENCE [LARGE SCALE GENOMIC DNA]</scope>
    <source>
        <strain evidence="2 3">DSM 18684</strain>
    </source>
</reference>
<evidence type="ECO:0000259" key="1">
    <source>
        <dbReference type="Pfam" id="PF10546"/>
    </source>
</evidence>